<comment type="similarity">
    <text evidence="2">Belongs to the polycystin family.</text>
</comment>
<name>A0A433U152_ELYCH</name>
<dbReference type="EMBL" id="RQTK01000106">
    <property type="protein sequence ID" value="RUS87584.1"/>
    <property type="molecule type" value="Genomic_DNA"/>
</dbReference>
<evidence type="ECO:0000256" key="1">
    <source>
        <dbReference type="ARBA" id="ARBA00004141"/>
    </source>
</evidence>
<evidence type="ECO:0000256" key="6">
    <source>
        <dbReference type="SAM" id="Phobius"/>
    </source>
</evidence>
<comment type="caution">
    <text evidence="8">The sequence shown here is derived from an EMBL/GenBank/DDBJ whole genome shotgun (WGS) entry which is preliminary data.</text>
</comment>
<evidence type="ECO:0000259" key="7">
    <source>
        <dbReference type="Pfam" id="PF20519"/>
    </source>
</evidence>
<evidence type="ECO:0000256" key="2">
    <source>
        <dbReference type="ARBA" id="ARBA00007200"/>
    </source>
</evidence>
<dbReference type="Pfam" id="PF20519">
    <property type="entry name" value="Polycystin_dom"/>
    <property type="match status" value="1"/>
</dbReference>
<dbReference type="PANTHER" id="PTHR10877:SF194">
    <property type="entry name" value="LOCATION OF VULVA DEFECTIVE 1"/>
    <property type="match status" value="1"/>
</dbReference>
<evidence type="ECO:0000313" key="9">
    <source>
        <dbReference type="Proteomes" id="UP000271974"/>
    </source>
</evidence>
<comment type="subcellular location">
    <subcellularLocation>
        <location evidence="1">Membrane</location>
        <topology evidence="1">Multi-pass membrane protein</topology>
    </subcellularLocation>
</comment>
<evidence type="ECO:0000256" key="3">
    <source>
        <dbReference type="ARBA" id="ARBA00022692"/>
    </source>
</evidence>
<dbReference type="GO" id="GO:0005262">
    <property type="term" value="F:calcium channel activity"/>
    <property type="evidence" value="ECO:0007669"/>
    <property type="project" value="TreeGrafter"/>
</dbReference>
<dbReference type="OrthoDB" id="2121937at2759"/>
<dbReference type="GO" id="GO:0050982">
    <property type="term" value="P:detection of mechanical stimulus"/>
    <property type="evidence" value="ECO:0007669"/>
    <property type="project" value="TreeGrafter"/>
</dbReference>
<keyword evidence="5 6" id="KW-0472">Membrane</keyword>
<dbReference type="GO" id="GO:0016020">
    <property type="term" value="C:membrane"/>
    <property type="evidence" value="ECO:0007669"/>
    <property type="project" value="UniProtKB-SubCell"/>
</dbReference>
<accession>A0A433U152</accession>
<feature type="non-terminal residue" evidence="8">
    <location>
        <position position="364"/>
    </location>
</feature>
<dbReference type="AlphaFoldDB" id="A0A433U152"/>
<keyword evidence="4 6" id="KW-1133">Transmembrane helix</keyword>
<dbReference type="Proteomes" id="UP000271974">
    <property type="component" value="Unassembled WGS sequence"/>
</dbReference>
<organism evidence="8 9">
    <name type="scientific">Elysia chlorotica</name>
    <name type="common">Eastern emerald elysia</name>
    <name type="synonym">Sea slug</name>
    <dbReference type="NCBI Taxonomy" id="188477"/>
    <lineage>
        <taxon>Eukaryota</taxon>
        <taxon>Metazoa</taxon>
        <taxon>Spiralia</taxon>
        <taxon>Lophotrochozoa</taxon>
        <taxon>Mollusca</taxon>
        <taxon>Gastropoda</taxon>
        <taxon>Heterobranchia</taxon>
        <taxon>Euthyneura</taxon>
        <taxon>Panpulmonata</taxon>
        <taxon>Sacoglossa</taxon>
        <taxon>Placobranchoidea</taxon>
        <taxon>Plakobranchidae</taxon>
        <taxon>Elysia</taxon>
    </lineage>
</organism>
<gene>
    <name evidence="8" type="ORF">EGW08_004629</name>
</gene>
<protein>
    <recommendedName>
        <fullName evidence="7">Polycystin domain-containing protein</fullName>
    </recommendedName>
</protein>
<keyword evidence="3 6" id="KW-0812">Transmembrane</keyword>
<evidence type="ECO:0000313" key="8">
    <source>
        <dbReference type="EMBL" id="RUS87584.1"/>
    </source>
</evidence>
<proteinExistence type="inferred from homology"/>
<reference evidence="8 9" key="1">
    <citation type="submission" date="2019-01" db="EMBL/GenBank/DDBJ databases">
        <title>A draft genome assembly of the solar-powered sea slug Elysia chlorotica.</title>
        <authorList>
            <person name="Cai H."/>
            <person name="Li Q."/>
            <person name="Fang X."/>
            <person name="Li J."/>
            <person name="Curtis N.E."/>
            <person name="Altenburger A."/>
            <person name="Shibata T."/>
            <person name="Feng M."/>
            <person name="Maeda T."/>
            <person name="Schwartz J.A."/>
            <person name="Shigenobu S."/>
            <person name="Lundholm N."/>
            <person name="Nishiyama T."/>
            <person name="Yang H."/>
            <person name="Hasebe M."/>
            <person name="Li S."/>
            <person name="Pierce S.K."/>
            <person name="Wang J."/>
        </authorList>
    </citation>
    <scope>NUCLEOTIDE SEQUENCE [LARGE SCALE GENOMIC DNA]</scope>
    <source>
        <strain evidence="8">EC2010</strain>
        <tissue evidence="8">Whole organism of an adult</tissue>
    </source>
</reference>
<sequence>MVLSNLVIPHRTCVVHKQAAPESASLFHMHDRVYKAIKQVTTQAHVTFQSGVYWLLVYTAAVLILVNLQSDPFNTNNQKKHLIEVLSLPSQQSEVISVSGLWRYLGNVLLPGLLKVRTNLNATRLGANARLLLYQAPWGADGSMIVTPVRIRQIRIKAFEENLEQCLHIPRVKFSRNRLCNYEYTSETEDHSDYLDSWRRRSTTQSDEEEDKVFKYNSKPDVYKYRRDTGNIFTKAVDALPQNGYWQVLHFDNVQVKFYLKKLEESDWIDQRTRYVVIDFSLINPGMLLTSTIRITVDFKRGGPFWFTTDFHFRHQQPPGQIYVFCAFGVCFIAITFSNVVAEIRILQKYGFKWYSRRFISYVE</sequence>
<feature type="domain" description="Polycystin" evidence="7">
    <location>
        <begin position="94"/>
        <end position="301"/>
    </location>
</feature>
<dbReference type="InterPro" id="IPR051223">
    <property type="entry name" value="Polycystin"/>
</dbReference>
<dbReference type="STRING" id="188477.A0A433U152"/>
<dbReference type="InterPro" id="IPR046791">
    <property type="entry name" value="Polycystin_dom"/>
</dbReference>
<dbReference type="PANTHER" id="PTHR10877">
    <property type="entry name" value="POLYCYSTIN FAMILY MEMBER"/>
    <property type="match status" value="1"/>
</dbReference>
<evidence type="ECO:0000256" key="4">
    <source>
        <dbReference type="ARBA" id="ARBA00022989"/>
    </source>
</evidence>
<keyword evidence="9" id="KW-1185">Reference proteome</keyword>
<evidence type="ECO:0000256" key="5">
    <source>
        <dbReference type="ARBA" id="ARBA00023136"/>
    </source>
</evidence>
<feature type="transmembrane region" description="Helical" evidence="6">
    <location>
        <begin position="322"/>
        <end position="342"/>
    </location>
</feature>